<accession>J5QIU8</accession>
<comment type="caution">
    <text evidence="2">The sequence shown here is derived from an EMBL/GenBank/DDBJ whole genome shotgun (WGS) entry which is preliminary data.</text>
</comment>
<dbReference type="EMBL" id="ALBS01000237">
    <property type="protein sequence ID" value="EJT47558.1"/>
    <property type="molecule type" value="Genomic_DNA"/>
</dbReference>
<dbReference type="KEGG" id="tasa:A1Q1_03579"/>
<keyword evidence="1" id="KW-0175">Coiled coil</keyword>
<evidence type="ECO:0000313" key="3">
    <source>
        <dbReference type="Proteomes" id="UP000002748"/>
    </source>
</evidence>
<dbReference type="GeneID" id="25987092"/>
<name>J5QIU8_TRIAS</name>
<proteinExistence type="predicted"/>
<protein>
    <submittedName>
        <fullName evidence="2">Protein-vacuolar targeting-related protein</fullName>
    </submittedName>
</protein>
<evidence type="ECO:0000313" key="2">
    <source>
        <dbReference type="EMBL" id="EJT47558.1"/>
    </source>
</evidence>
<reference evidence="2 3" key="1">
    <citation type="journal article" date="2012" name="Eukaryot. Cell">
        <title>Draft genome sequence of CBS 2479, the standard type strain of Trichosporon asahii.</title>
        <authorList>
            <person name="Yang R.Y."/>
            <person name="Li H.T."/>
            <person name="Zhu H."/>
            <person name="Zhou G.P."/>
            <person name="Wang M."/>
            <person name="Wang L."/>
        </authorList>
    </citation>
    <scope>NUCLEOTIDE SEQUENCE [LARGE SCALE GENOMIC DNA]</scope>
    <source>
        <strain evidence="3">ATCC 90039 / CBS 2479 / JCM 2466 / KCTC 7840 / NCYC 2677 / UAMH 7654</strain>
    </source>
</reference>
<gene>
    <name evidence="2" type="ORF">A1Q1_03579</name>
</gene>
<feature type="coiled-coil region" evidence="1">
    <location>
        <begin position="61"/>
        <end position="92"/>
    </location>
</feature>
<organism evidence="2 3">
    <name type="scientific">Trichosporon asahii var. asahii (strain ATCC 90039 / CBS 2479 / JCM 2466 / KCTC 7840 / NBRC 103889/ NCYC 2677 / UAMH 7654)</name>
    <name type="common">Yeast</name>
    <dbReference type="NCBI Taxonomy" id="1186058"/>
    <lineage>
        <taxon>Eukaryota</taxon>
        <taxon>Fungi</taxon>
        <taxon>Dikarya</taxon>
        <taxon>Basidiomycota</taxon>
        <taxon>Agaricomycotina</taxon>
        <taxon>Tremellomycetes</taxon>
        <taxon>Trichosporonales</taxon>
        <taxon>Trichosporonaceae</taxon>
        <taxon>Trichosporon</taxon>
    </lineage>
</organism>
<dbReference type="HOGENOM" id="CLU_080826_0_0_1"/>
<dbReference type="AlphaFoldDB" id="J5QIU8"/>
<dbReference type="OrthoDB" id="10266568at2759"/>
<dbReference type="Gene3D" id="6.10.140.1230">
    <property type="match status" value="1"/>
</dbReference>
<sequence>MGDPSHRTPPTLGVLQVHLAICHRRIDTTSTMSNLESSFPAQGVSRAAKFVLAPANAQFTAKSLNRQAKKANKDETAEKNKLKAALQKGNTEGARIYAQNAIRKKTEALNLLRLASRIDAVASRVETAVTMRTVTNSMGSVVKGMDKAMESMNLERLFEPHGGLANMQISMVMDKFEAQFNDLDVQTSYMESTMSDTTALTTPQDQVDGLMQQVADEAGLEIQHGLGEAKVPTEQIAAPATPVAEAPLEEDGRLAERLRALRPAV</sequence>
<dbReference type="PANTHER" id="PTHR10476">
    <property type="entry name" value="CHARGED MULTIVESICULAR BODY PROTEIN"/>
    <property type="match status" value="1"/>
</dbReference>
<dbReference type="RefSeq" id="XP_014178852.1">
    <property type="nucleotide sequence ID" value="XM_014323377.1"/>
</dbReference>
<dbReference type="GO" id="GO:0007034">
    <property type="term" value="P:vacuolar transport"/>
    <property type="evidence" value="ECO:0007669"/>
    <property type="project" value="InterPro"/>
</dbReference>
<dbReference type="Proteomes" id="UP000002748">
    <property type="component" value="Unassembled WGS sequence"/>
</dbReference>
<evidence type="ECO:0000256" key="1">
    <source>
        <dbReference type="SAM" id="Coils"/>
    </source>
</evidence>
<dbReference type="InterPro" id="IPR005024">
    <property type="entry name" value="Snf7_fam"/>
</dbReference>
<dbReference type="VEuPathDB" id="FungiDB:A1Q1_03579"/>